<dbReference type="EMBL" id="QMDL01000003">
    <property type="protein sequence ID" value="RMJ02992.1"/>
    <property type="molecule type" value="Genomic_DNA"/>
</dbReference>
<keyword evidence="1" id="KW-1133">Transmembrane helix</keyword>
<accession>A0A3M2RCJ0</accession>
<proteinExistence type="predicted"/>
<reference evidence="2 3" key="1">
    <citation type="submission" date="2018-08" db="EMBL/GenBank/DDBJ databases">
        <title>Whole Genome Sequence of the Moderate Halophilic Marine Bacterium Marinobacter litoralis Sw-45.</title>
        <authorList>
            <person name="Musa H."/>
        </authorList>
    </citation>
    <scope>NUCLEOTIDE SEQUENCE [LARGE SCALE GENOMIC DNA]</scope>
    <source>
        <strain evidence="2 3">Sw-45</strain>
    </source>
</reference>
<sequence>MHMSARYLSSEQDAKLRRWERWNRNYFVFAFFALILVLVFSSQLGISSGDDWGGLGVLLVLLVIPIIVLQLRLACPACGTKIGWQAKLMAPDQCKSCGVFLRSKNSSS</sequence>
<protein>
    <submittedName>
        <fullName evidence="2">Uncharacterized protein</fullName>
    </submittedName>
</protein>
<dbReference type="Proteomes" id="UP000265903">
    <property type="component" value="Unassembled WGS sequence"/>
</dbReference>
<feature type="transmembrane region" description="Helical" evidence="1">
    <location>
        <begin position="26"/>
        <end position="46"/>
    </location>
</feature>
<dbReference type="AlphaFoldDB" id="A0A3M2RCJ0"/>
<organism evidence="2 3">
    <name type="scientific">Marinobacter litoralis</name>
    <dbReference type="NCBI Taxonomy" id="187981"/>
    <lineage>
        <taxon>Bacteria</taxon>
        <taxon>Pseudomonadati</taxon>
        <taxon>Pseudomonadota</taxon>
        <taxon>Gammaproteobacteria</taxon>
        <taxon>Pseudomonadales</taxon>
        <taxon>Marinobacteraceae</taxon>
        <taxon>Marinobacter</taxon>
    </lineage>
</organism>
<keyword evidence="1" id="KW-0472">Membrane</keyword>
<keyword evidence="3" id="KW-1185">Reference proteome</keyword>
<name>A0A3M2RCJ0_9GAMM</name>
<gene>
    <name evidence="2" type="ORF">DOQ08_02457</name>
</gene>
<feature type="transmembrane region" description="Helical" evidence="1">
    <location>
        <begin position="52"/>
        <end position="71"/>
    </location>
</feature>
<evidence type="ECO:0000313" key="2">
    <source>
        <dbReference type="EMBL" id="RMJ02992.1"/>
    </source>
</evidence>
<evidence type="ECO:0000256" key="1">
    <source>
        <dbReference type="SAM" id="Phobius"/>
    </source>
</evidence>
<evidence type="ECO:0000313" key="3">
    <source>
        <dbReference type="Proteomes" id="UP000265903"/>
    </source>
</evidence>
<keyword evidence="1" id="KW-0812">Transmembrane</keyword>
<comment type="caution">
    <text evidence="2">The sequence shown here is derived from an EMBL/GenBank/DDBJ whole genome shotgun (WGS) entry which is preliminary data.</text>
</comment>